<feature type="transmembrane region" description="Helical" evidence="6">
    <location>
        <begin position="29"/>
        <end position="56"/>
    </location>
</feature>
<evidence type="ECO:0000256" key="3">
    <source>
        <dbReference type="ARBA" id="ARBA00023004"/>
    </source>
</evidence>
<evidence type="ECO:0000256" key="6">
    <source>
        <dbReference type="SAM" id="Phobius"/>
    </source>
</evidence>
<feature type="transmembrane region" description="Helical" evidence="6">
    <location>
        <begin position="108"/>
        <end position="130"/>
    </location>
</feature>
<dbReference type="EMBL" id="JAAFZH010000001">
    <property type="protein sequence ID" value="NDU94074.1"/>
    <property type="molecule type" value="Genomic_DNA"/>
</dbReference>
<name>A0A6L9L0P6_9BACT</name>
<dbReference type="InterPro" id="IPR050597">
    <property type="entry name" value="Cytochrome_c_Oxidase_Subunit"/>
</dbReference>
<organism evidence="8 9">
    <name type="scientific">Spirosoma terrae</name>
    <dbReference type="NCBI Taxonomy" id="1968276"/>
    <lineage>
        <taxon>Bacteria</taxon>
        <taxon>Pseudomonadati</taxon>
        <taxon>Bacteroidota</taxon>
        <taxon>Cytophagia</taxon>
        <taxon>Cytophagales</taxon>
        <taxon>Cytophagaceae</taxon>
        <taxon>Spirosoma</taxon>
    </lineage>
</organism>
<dbReference type="InterPro" id="IPR036909">
    <property type="entry name" value="Cyt_c-like_dom_sf"/>
</dbReference>
<evidence type="ECO:0000256" key="5">
    <source>
        <dbReference type="SAM" id="MobiDB-lite"/>
    </source>
</evidence>
<protein>
    <submittedName>
        <fullName evidence="8">C-type cytochrome</fullName>
    </submittedName>
</protein>
<dbReference type="InterPro" id="IPR032858">
    <property type="entry name" value="CcoP_N"/>
</dbReference>
<keyword evidence="3 4" id="KW-0408">Iron</keyword>
<comment type="caution">
    <text evidence="8">The sequence shown here is derived from an EMBL/GenBank/DDBJ whole genome shotgun (WGS) entry which is preliminary data.</text>
</comment>
<keyword evidence="6" id="KW-0472">Membrane</keyword>
<dbReference type="Pfam" id="PF13442">
    <property type="entry name" value="Cytochrome_CBB3"/>
    <property type="match status" value="1"/>
</dbReference>
<keyword evidence="6" id="KW-0812">Transmembrane</keyword>
<dbReference type="InterPro" id="IPR038414">
    <property type="entry name" value="CcoP_N_sf"/>
</dbReference>
<dbReference type="PROSITE" id="PS51007">
    <property type="entry name" value="CYTC"/>
    <property type="match status" value="1"/>
</dbReference>
<proteinExistence type="predicted"/>
<accession>A0A6L9L0P6</accession>
<dbReference type="GO" id="GO:0046872">
    <property type="term" value="F:metal ion binding"/>
    <property type="evidence" value="ECO:0007669"/>
    <property type="project" value="UniProtKB-KW"/>
</dbReference>
<dbReference type="GO" id="GO:0020037">
    <property type="term" value="F:heme binding"/>
    <property type="evidence" value="ECO:0007669"/>
    <property type="project" value="InterPro"/>
</dbReference>
<dbReference type="GO" id="GO:0009055">
    <property type="term" value="F:electron transfer activity"/>
    <property type="evidence" value="ECO:0007669"/>
    <property type="project" value="InterPro"/>
</dbReference>
<dbReference type="RefSeq" id="WP_163943242.1">
    <property type="nucleotide sequence ID" value="NZ_JAAFZH010000001.1"/>
</dbReference>
<gene>
    <name evidence="8" type="ORF">GK108_04250</name>
</gene>
<dbReference type="Gene3D" id="1.10.760.10">
    <property type="entry name" value="Cytochrome c-like domain"/>
    <property type="match status" value="1"/>
</dbReference>
<feature type="domain" description="Cytochrome c" evidence="7">
    <location>
        <begin position="174"/>
        <end position="253"/>
    </location>
</feature>
<evidence type="ECO:0000256" key="2">
    <source>
        <dbReference type="ARBA" id="ARBA00022723"/>
    </source>
</evidence>
<dbReference type="SUPFAM" id="SSF46626">
    <property type="entry name" value="Cytochrome c"/>
    <property type="match status" value="1"/>
</dbReference>
<evidence type="ECO:0000313" key="8">
    <source>
        <dbReference type="EMBL" id="NDU94074.1"/>
    </source>
</evidence>
<keyword evidence="1 4" id="KW-0349">Heme</keyword>
<evidence type="ECO:0000256" key="4">
    <source>
        <dbReference type="PROSITE-ProRule" id="PRU00433"/>
    </source>
</evidence>
<dbReference type="Proteomes" id="UP000474175">
    <property type="component" value="Unassembled WGS sequence"/>
</dbReference>
<evidence type="ECO:0000259" key="7">
    <source>
        <dbReference type="PROSITE" id="PS51007"/>
    </source>
</evidence>
<reference evidence="8 9" key="1">
    <citation type="submission" date="2020-02" db="EMBL/GenBank/DDBJ databases">
        <title>Draft genome sequence of two Spirosoma agri KCTC 52727 and Spirosoma terrae KCTC 52035.</title>
        <authorList>
            <person name="Rojas J."/>
            <person name="Ambika Manirajan B."/>
            <person name="Suarez C."/>
            <person name="Ratering S."/>
            <person name="Schnell S."/>
        </authorList>
    </citation>
    <scope>NUCLEOTIDE SEQUENCE [LARGE SCALE GENOMIC DNA]</scope>
    <source>
        <strain evidence="8 9">KCTC 52035</strain>
    </source>
</reference>
<evidence type="ECO:0000256" key="1">
    <source>
        <dbReference type="ARBA" id="ARBA00022617"/>
    </source>
</evidence>
<feature type="region of interest" description="Disordered" evidence="5">
    <location>
        <begin position="256"/>
        <end position="278"/>
    </location>
</feature>
<keyword evidence="9" id="KW-1185">Reference proteome</keyword>
<keyword evidence="2 4" id="KW-0479">Metal-binding</keyword>
<dbReference type="Pfam" id="PF14715">
    <property type="entry name" value="FixP_N"/>
    <property type="match status" value="1"/>
</dbReference>
<dbReference type="PANTHER" id="PTHR33751">
    <property type="entry name" value="CBB3-TYPE CYTOCHROME C OXIDASE SUBUNIT FIXP"/>
    <property type="match status" value="1"/>
</dbReference>
<dbReference type="PANTHER" id="PTHR33751:SF1">
    <property type="entry name" value="CBB3-TYPE CYTOCHROME C OXIDASE SUBUNIT FIXP"/>
    <property type="match status" value="1"/>
</dbReference>
<dbReference type="AlphaFoldDB" id="A0A6L9L0P6"/>
<evidence type="ECO:0000313" key="9">
    <source>
        <dbReference type="Proteomes" id="UP000474175"/>
    </source>
</evidence>
<dbReference type="Gene3D" id="6.10.280.130">
    <property type="match status" value="1"/>
</dbReference>
<dbReference type="InterPro" id="IPR009056">
    <property type="entry name" value="Cyt_c-like_dom"/>
</dbReference>
<keyword evidence="6" id="KW-1133">Transmembrane helix</keyword>
<sequence length="278" mass="30328">MHLFISLHKQLLLLDPSLSGWSLTSGEDLALVMLAIFLLVGIVLVGAVALYLLVILQKTLNPAPAKPADTRSFWQRVSGLRPISQEKDLMMEHAYDGITELDNPTPPWFMGLFYGTIAIAVIYLLVYHVIGSGDIMIKEYTQEVAVAEQQREEYIKKVAGSINESTVTQLKDTKGIESGKALYTQYCTACHGANGEGVVGPNLTDEYWLHGGNMKAVFHTITEGVPDKGMISWKKQLNPLQVQQVASYILSLQGTKPAGAKEPQGEKETAGAPVAMAN</sequence>